<proteinExistence type="predicted"/>
<dbReference type="InterPro" id="IPR055343">
    <property type="entry name" value="CREG_beta-barrel"/>
</dbReference>
<dbReference type="SUPFAM" id="SSF50475">
    <property type="entry name" value="FMN-binding split barrel"/>
    <property type="match status" value="1"/>
</dbReference>
<dbReference type="PANTHER" id="PTHR13343">
    <property type="entry name" value="CREG1 PROTEIN"/>
    <property type="match status" value="1"/>
</dbReference>
<organism evidence="2 3">
    <name type="scientific">Noviherbaspirillum galbum</name>
    <dbReference type="NCBI Taxonomy" id="2709383"/>
    <lineage>
        <taxon>Bacteria</taxon>
        <taxon>Pseudomonadati</taxon>
        <taxon>Pseudomonadota</taxon>
        <taxon>Betaproteobacteria</taxon>
        <taxon>Burkholderiales</taxon>
        <taxon>Oxalobacteraceae</taxon>
        <taxon>Noviherbaspirillum</taxon>
    </lineage>
</organism>
<protein>
    <submittedName>
        <fullName evidence="2">Pyridoxamine 5'-phosphate oxidase</fullName>
    </submittedName>
</protein>
<dbReference type="Gene3D" id="2.30.110.10">
    <property type="entry name" value="Electron Transport, Fmn-binding Protein, Chain A"/>
    <property type="match status" value="1"/>
</dbReference>
<dbReference type="Pfam" id="PF13883">
    <property type="entry name" value="CREG_beta-barrel"/>
    <property type="match status" value="1"/>
</dbReference>
<evidence type="ECO:0000313" key="2">
    <source>
        <dbReference type="EMBL" id="NEX59825.1"/>
    </source>
</evidence>
<accession>A0A6B3SKF3</accession>
<dbReference type="InterPro" id="IPR012349">
    <property type="entry name" value="Split_barrel_FMN-bd"/>
</dbReference>
<sequence length="208" mass="22690">MHLLHSCESGALATHSQQVPGYPFATVLPYAPTALHEPLFLMSGLAEHARNLKADRRASLLVAAPGTQDVLESARMTMVGEIEFLDRSEALAARYLRYRPEAESYLALGDMFFCVLRPRRIRFIGGFARMGWLDFAETPPALTITPEREASVIASAKIPPAVLLLGIDAYGIDMHRAGHRERISFSTPAGDDLEACVATALASIRGRA</sequence>
<name>A0A6B3SKF3_9BURK</name>
<dbReference type="EMBL" id="JAAIVB010000008">
    <property type="protein sequence ID" value="NEX59825.1"/>
    <property type="molecule type" value="Genomic_DNA"/>
</dbReference>
<evidence type="ECO:0000259" key="1">
    <source>
        <dbReference type="Pfam" id="PF13883"/>
    </source>
</evidence>
<evidence type="ECO:0000313" key="3">
    <source>
        <dbReference type="Proteomes" id="UP000482155"/>
    </source>
</evidence>
<dbReference type="AlphaFoldDB" id="A0A6B3SKF3"/>
<gene>
    <name evidence="2" type="ORF">G3574_01915</name>
</gene>
<reference evidence="2 3" key="1">
    <citation type="submission" date="2020-02" db="EMBL/GenBank/DDBJ databases">
        <authorList>
            <person name="Kim M.K."/>
        </authorList>
    </citation>
    <scope>NUCLEOTIDE SEQUENCE [LARGE SCALE GENOMIC DNA]</scope>
    <source>
        <strain evidence="2 3">17J57-3</strain>
    </source>
</reference>
<dbReference type="Proteomes" id="UP000482155">
    <property type="component" value="Unassembled WGS sequence"/>
</dbReference>
<feature type="domain" description="CREG-like beta-barrel" evidence="1">
    <location>
        <begin position="3"/>
        <end position="133"/>
    </location>
</feature>
<dbReference type="PANTHER" id="PTHR13343:SF17">
    <property type="entry name" value="CELLULAR REPRESSOR OF E1A-STIMULATED GENES, ISOFORM A"/>
    <property type="match status" value="1"/>
</dbReference>
<dbReference type="GO" id="GO:0005737">
    <property type="term" value="C:cytoplasm"/>
    <property type="evidence" value="ECO:0007669"/>
    <property type="project" value="UniProtKB-ARBA"/>
</dbReference>
<comment type="caution">
    <text evidence="2">The sequence shown here is derived from an EMBL/GenBank/DDBJ whole genome shotgun (WGS) entry which is preliminary data.</text>
</comment>
<keyword evidence="3" id="KW-1185">Reference proteome</keyword>